<protein>
    <submittedName>
        <fullName evidence="1">Uncharacterized protein</fullName>
    </submittedName>
</protein>
<dbReference type="EMBL" id="MOOE01000015">
    <property type="protein sequence ID" value="KAK1517103.1"/>
    <property type="molecule type" value="Genomic_DNA"/>
</dbReference>
<gene>
    <name evidence="1" type="ORF">CCOS01_12652</name>
</gene>
<reference evidence="1 2" key="1">
    <citation type="submission" date="2016-10" db="EMBL/GenBank/DDBJ databases">
        <title>The genome sequence of Colletotrichum fioriniae PJ7.</title>
        <authorList>
            <person name="Baroncelli R."/>
        </authorList>
    </citation>
    <scope>NUCLEOTIDE SEQUENCE [LARGE SCALE GENOMIC DNA]</scope>
    <source>
        <strain evidence="1 2">IMI 309622</strain>
    </source>
</reference>
<organism evidence="1 2">
    <name type="scientific">Colletotrichum costaricense</name>
    <dbReference type="NCBI Taxonomy" id="1209916"/>
    <lineage>
        <taxon>Eukaryota</taxon>
        <taxon>Fungi</taxon>
        <taxon>Dikarya</taxon>
        <taxon>Ascomycota</taxon>
        <taxon>Pezizomycotina</taxon>
        <taxon>Sordariomycetes</taxon>
        <taxon>Hypocreomycetidae</taxon>
        <taxon>Glomerellales</taxon>
        <taxon>Glomerellaceae</taxon>
        <taxon>Colletotrichum</taxon>
        <taxon>Colletotrichum acutatum species complex</taxon>
    </lineage>
</organism>
<dbReference type="Proteomes" id="UP001240678">
    <property type="component" value="Unassembled WGS sequence"/>
</dbReference>
<feature type="non-terminal residue" evidence="1">
    <location>
        <position position="1"/>
    </location>
</feature>
<dbReference type="AlphaFoldDB" id="A0AAI9YNC2"/>
<dbReference type="RefSeq" id="XP_060308848.1">
    <property type="nucleotide sequence ID" value="XM_060460800.1"/>
</dbReference>
<accession>A0AAI9YNC2</accession>
<proteinExistence type="predicted"/>
<dbReference type="GeneID" id="85344347"/>
<comment type="caution">
    <text evidence="1">The sequence shown here is derived from an EMBL/GenBank/DDBJ whole genome shotgun (WGS) entry which is preliminary data.</text>
</comment>
<keyword evidence="2" id="KW-1185">Reference proteome</keyword>
<sequence length="164" mass="18245">VPIWLRQRTSPSVIIPFFLLFGHPLRHLGSPPVVVPAYLLSRPINKSASHHQLGSAVLRPAQPFAFLAGGTQFVLSASLRLQLQAVLFPGLHRCLVCHLPAVAVCLAINTALCSVLDFRRSPIPPPQRGCRVFWALFAYRMPAVPRTSFEISKKIVLCHKHLYQ</sequence>
<evidence type="ECO:0000313" key="2">
    <source>
        <dbReference type="Proteomes" id="UP001240678"/>
    </source>
</evidence>
<name>A0AAI9YNC2_9PEZI</name>
<evidence type="ECO:0000313" key="1">
    <source>
        <dbReference type="EMBL" id="KAK1517103.1"/>
    </source>
</evidence>